<evidence type="ECO:0000256" key="1">
    <source>
        <dbReference type="SAM" id="SignalP"/>
    </source>
</evidence>
<feature type="signal peptide" evidence="1">
    <location>
        <begin position="1"/>
        <end position="17"/>
    </location>
</feature>
<dbReference type="AlphaFoldDB" id="A0A5C3EIG4"/>
<name>A0A5C3EIG4_9BASI</name>
<dbReference type="Proteomes" id="UP000324022">
    <property type="component" value="Unassembled WGS sequence"/>
</dbReference>
<accession>A0A5C3EIG4</accession>
<evidence type="ECO:0000313" key="3">
    <source>
        <dbReference type="Proteomes" id="UP000324022"/>
    </source>
</evidence>
<organism evidence="2 3">
    <name type="scientific">Ustilago trichophora</name>
    <dbReference type="NCBI Taxonomy" id="86804"/>
    <lineage>
        <taxon>Eukaryota</taxon>
        <taxon>Fungi</taxon>
        <taxon>Dikarya</taxon>
        <taxon>Basidiomycota</taxon>
        <taxon>Ustilaginomycotina</taxon>
        <taxon>Ustilaginomycetes</taxon>
        <taxon>Ustilaginales</taxon>
        <taxon>Ustilaginaceae</taxon>
        <taxon>Ustilago</taxon>
    </lineage>
</organism>
<gene>
    <name evidence="2" type="ORF">UTRI_06250</name>
</gene>
<keyword evidence="3" id="KW-1185">Reference proteome</keyword>
<sequence length="202" mass="21776">MTSFLLISIFILLPCLAASYPAGSSYAVDPLNDEARRRDGSNDLDGSFASRLSQMGVRSPIVTRVRGSPINEQSLVQEIQSSEGQTRFINLGKGAFGSKTLGLAVQVKPNVAATEANGKKTFAILTLAPHEGPVSVGGAQKTFYHHHFVTVQGASDLEKKMGAVRQAERHDMDAWDQGRKVLSAQDLPSELNRIGYAVRHGV</sequence>
<reference evidence="2 3" key="1">
    <citation type="submission" date="2018-03" db="EMBL/GenBank/DDBJ databases">
        <authorList>
            <person name="Guldener U."/>
        </authorList>
    </citation>
    <scope>NUCLEOTIDE SEQUENCE [LARGE SCALE GENOMIC DNA]</scope>
    <source>
        <strain evidence="2 3">NBRC100155</strain>
    </source>
</reference>
<proteinExistence type="predicted"/>
<dbReference type="EMBL" id="OOIN01000027">
    <property type="protein sequence ID" value="SPO29301.1"/>
    <property type="molecule type" value="Genomic_DNA"/>
</dbReference>
<keyword evidence="1" id="KW-0732">Signal</keyword>
<protein>
    <submittedName>
        <fullName evidence="2">Uncharacterized protein</fullName>
    </submittedName>
</protein>
<feature type="chain" id="PRO_5022683558" evidence="1">
    <location>
        <begin position="18"/>
        <end position="202"/>
    </location>
</feature>
<evidence type="ECO:0000313" key="2">
    <source>
        <dbReference type="EMBL" id="SPO29301.1"/>
    </source>
</evidence>